<sequence>MSGSRRFLFDEWEREAESWYQGHGFARTRVAEKMEPAGWAAWWAGCDIATAHPQLDDLRSVAAAHRGSSDWINVGFALAGHELACFKGVLPQSEIPLVIDLSVAEIRKALQAARSGHAEPKRGVVEWALEPDSLPDNPYLRLLEVVSLLSQWEKAHKLLRATMDSWLTRMAWRQGVPLTSLADATGRPAAWVRHKVGGTPPPQPVVALDWWRGEKQRRAHSG</sequence>
<keyword evidence="1" id="KW-0614">Plasmid</keyword>
<organism evidence="1">
    <name type="scientific">Brevibacterium sp. Ap13</name>
    <dbReference type="NCBI Taxonomy" id="1406197"/>
    <lineage>
        <taxon>Bacteria</taxon>
        <taxon>Bacillati</taxon>
        <taxon>Actinomycetota</taxon>
        <taxon>Actinomycetes</taxon>
        <taxon>Micrococcales</taxon>
        <taxon>Brevibacteriaceae</taxon>
        <taxon>Brevibacterium</taxon>
    </lineage>
</organism>
<name>U5NW36_9MICO</name>
<gene>
    <name evidence="1" type="ORF">AP13_p00090</name>
</gene>
<accession>U5NW36</accession>
<evidence type="ECO:0000313" key="1">
    <source>
        <dbReference type="EMBL" id="AGY35318.1"/>
    </source>
</evidence>
<proteinExistence type="predicted"/>
<geneLocation type="plasmid" evidence="1">
    <name>pAP13</name>
</geneLocation>
<dbReference type="EMBL" id="KF577590">
    <property type="protein sequence ID" value="AGY35318.1"/>
    <property type="molecule type" value="Genomic_DNA"/>
</dbReference>
<protein>
    <submittedName>
        <fullName evidence="1">Uncharacterized protein</fullName>
    </submittedName>
</protein>
<dbReference type="AlphaFoldDB" id="U5NW36"/>
<reference evidence="1" key="1">
    <citation type="journal article" date="2013" name="Genome Announc.">
        <title>Complete Genome Sequence of pAP13, a Large Linear Plasmid of a Brevibacterium Strain Isolated from a Saline Lake at 4,200 Meters above Sea Level in Argentina.</title>
        <authorList>
            <person name="Dib J.R."/>
            <person name="Schuldes J."/>
            <person name="Thurmer A."/>
            <person name="Farias M.E."/>
            <person name="Daniel R."/>
            <person name="Meinhardt F."/>
        </authorList>
    </citation>
    <scope>NUCLEOTIDE SEQUENCE</scope>
    <source>
        <strain evidence="1">Ap13</strain>
        <plasmid evidence="1">pAP13</plasmid>
    </source>
</reference>